<dbReference type="InterPro" id="IPR009057">
    <property type="entry name" value="Homeodomain-like_sf"/>
</dbReference>
<dbReference type="InterPro" id="IPR014875">
    <property type="entry name" value="Mor_transcription_activator"/>
</dbReference>
<dbReference type="Gene3D" id="1.10.10.60">
    <property type="entry name" value="Homeodomain-like"/>
    <property type="match status" value="1"/>
</dbReference>
<comment type="caution">
    <text evidence="2">The sequence shown here is derived from an EMBL/GenBank/DDBJ whole genome shotgun (WGS) entry which is preliminary data.</text>
</comment>
<accession>A0A8J6NST4</accession>
<dbReference type="Proteomes" id="UP000603434">
    <property type="component" value="Unassembled WGS sequence"/>
</dbReference>
<evidence type="ECO:0000259" key="1">
    <source>
        <dbReference type="Pfam" id="PF08765"/>
    </source>
</evidence>
<dbReference type="EMBL" id="JACNJH010000207">
    <property type="protein sequence ID" value="MBC8362606.1"/>
    <property type="molecule type" value="Genomic_DNA"/>
</dbReference>
<organism evidence="2 3">
    <name type="scientific">Candidatus Desulfatibia profunda</name>
    <dbReference type="NCBI Taxonomy" id="2841695"/>
    <lineage>
        <taxon>Bacteria</taxon>
        <taxon>Pseudomonadati</taxon>
        <taxon>Thermodesulfobacteriota</taxon>
        <taxon>Desulfobacteria</taxon>
        <taxon>Desulfobacterales</taxon>
        <taxon>Desulfobacterales incertae sedis</taxon>
        <taxon>Candidatus Desulfatibia</taxon>
    </lineage>
</organism>
<proteinExistence type="predicted"/>
<evidence type="ECO:0000313" key="3">
    <source>
        <dbReference type="Proteomes" id="UP000603434"/>
    </source>
</evidence>
<sequence>MQRGLFEELGGIRITIPTIKELELEERNRRIRNQFTGHNHNELALRWGMSVRQIRRIVNQR</sequence>
<protein>
    <recommendedName>
        <fullName evidence="1">Mor transcription activator domain-containing protein</fullName>
    </recommendedName>
</protein>
<feature type="domain" description="Mor transcription activator" evidence="1">
    <location>
        <begin position="5"/>
        <end position="60"/>
    </location>
</feature>
<gene>
    <name evidence="2" type="ORF">H8E23_14565</name>
</gene>
<dbReference type="SUPFAM" id="SSF46689">
    <property type="entry name" value="Homeodomain-like"/>
    <property type="match status" value="1"/>
</dbReference>
<dbReference type="Pfam" id="PF08765">
    <property type="entry name" value="Mor"/>
    <property type="match status" value="1"/>
</dbReference>
<evidence type="ECO:0000313" key="2">
    <source>
        <dbReference type="EMBL" id="MBC8362606.1"/>
    </source>
</evidence>
<name>A0A8J6NST4_9BACT</name>
<reference evidence="2 3" key="1">
    <citation type="submission" date="2020-08" db="EMBL/GenBank/DDBJ databases">
        <title>Bridging the membrane lipid divide: bacteria of the FCB group superphylum have the potential to synthesize archaeal ether lipids.</title>
        <authorList>
            <person name="Villanueva L."/>
            <person name="Von Meijenfeldt F.A.B."/>
            <person name="Westbye A.B."/>
            <person name="Yadav S."/>
            <person name="Hopmans E.C."/>
            <person name="Dutilh B.E."/>
            <person name="Sinninghe Damste J.S."/>
        </authorList>
    </citation>
    <scope>NUCLEOTIDE SEQUENCE [LARGE SCALE GENOMIC DNA]</scope>
    <source>
        <strain evidence="2">NIOZ-UU30</strain>
    </source>
</reference>
<dbReference type="AlphaFoldDB" id="A0A8J6NST4"/>